<dbReference type="InterPro" id="IPR029033">
    <property type="entry name" value="His_PPase_superfam"/>
</dbReference>
<gene>
    <name evidence="6" type="ORF">QBC36DRAFT_372197</name>
</gene>
<feature type="transmembrane region" description="Helical" evidence="5">
    <location>
        <begin position="56"/>
        <end position="76"/>
    </location>
</feature>
<dbReference type="AlphaFoldDB" id="A0AAN6WFE0"/>
<dbReference type="InterPro" id="IPR033379">
    <property type="entry name" value="Acid_Pase_AS"/>
</dbReference>
<dbReference type="InterPro" id="IPR000560">
    <property type="entry name" value="His_Pase_clade-2"/>
</dbReference>
<dbReference type="FunFam" id="3.40.50.1240:FF:000147">
    <property type="match status" value="1"/>
</dbReference>
<dbReference type="Pfam" id="PF00328">
    <property type="entry name" value="His_Phos_2"/>
    <property type="match status" value="1"/>
</dbReference>
<reference evidence="6" key="1">
    <citation type="journal article" date="2023" name="Mol. Phylogenet. Evol.">
        <title>Genome-scale phylogeny and comparative genomics of the fungal order Sordariales.</title>
        <authorList>
            <person name="Hensen N."/>
            <person name="Bonometti L."/>
            <person name="Westerberg I."/>
            <person name="Brannstrom I.O."/>
            <person name="Guillou S."/>
            <person name="Cros-Aarteil S."/>
            <person name="Calhoun S."/>
            <person name="Haridas S."/>
            <person name="Kuo A."/>
            <person name="Mondo S."/>
            <person name="Pangilinan J."/>
            <person name="Riley R."/>
            <person name="LaButti K."/>
            <person name="Andreopoulos B."/>
            <person name="Lipzen A."/>
            <person name="Chen C."/>
            <person name="Yan M."/>
            <person name="Daum C."/>
            <person name="Ng V."/>
            <person name="Clum A."/>
            <person name="Steindorff A."/>
            <person name="Ohm R.A."/>
            <person name="Martin F."/>
            <person name="Silar P."/>
            <person name="Natvig D.O."/>
            <person name="Lalanne C."/>
            <person name="Gautier V."/>
            <person name="Ament-Velasquez S.L."/>
            <person name="Kruys A."/>
            <person name="Hutchinson M.I."/>
            <person name="Powell A.J."/>
            <person name="Barry K."/>
            <person name="Miller A.N."/>
            <person name="Grigoriev I.V."/>
            <person name="Debuchy R."/>
            <person name="Gladieux P."/>
            <person name="Hiltunen Thoren M."/>
            <person name="Johannesson H."/>
        </authorList>
    </citation>
    <scope>NUCLEOTIDE SEQUENCE</scope>
    <source>
        <strain evidence="6">CBS 892.96</strain>
    </source>
</reference>
<reference evidence="6" key="2">
    <citation type="submission" date="2023-05" db="EMBL/GenBank/DDBJ databases">
        <authorList>
            <consortium name="Lawrence Berkeley National Laboratory"/>
            <person name="Steindorff A."/>
            <person name="Hensen N."/>
            <person name="Bonometti L."/>
            <person name="Westerberg I."/>
            <person name="Brannstrom I.O."/>
            <person name="Guillou S."/>
            <person name="Cros-Aarteil S."/>
            <person name="Calhoun S."/>
            <person name="Haridas S."/>
            <person name="Kuo A."/>
            <person name="Mondo S."/>
            <person name="Pangilinan J."/>
            <person name="Riley R."/>
            <person name="Labutti K."/>
            <person name="Andreopoulos B."/>
            <person name="Lipzen A."/>
            <person name="Chen C."/>
            <person name="Yanf M."/>
            <person name="Daum C."/>
            <person name="Ng V."/>
            <person name="Clum A."/>
            <person name="Ohm R."/>
            <person name="Martin F."/>
            <person name="Silar P."/>
            <person name="Natvig D."/>
            <person name="Lalanne C."/>
            <person name="Gautier V."/>
            <person name="Ament-Velasquez S.L."/>
            <person name="Kruys A."/>
            <person name="Hutchinson M.I."/>
            <person name="Powell A.J."/>
            <person name="Barry K."/>
            <person name="Miller A.N."/>
            <person name="Grigoriev I.V."/>
            <person name="Debuchy R."/>
            <person name="Gladieux P."/>
            <person name="Thoren M.H."/>
            <person name="Johannesson H."/>
        </authorList>
    </citation>
    <scope>NUCLEOTIDE SEQUENCE</scope>
    <source>
        <strain evidence="6">CBS 892.96</strain>
    </source>
</reference>
<dbReference type="GO" id="GO:0003993">
    <property type="term" value="F:acid phosphatase activity"/>
    <property type="evidence" value="ECO:0007669"/>
    <property type="project" value="TreeGrafter"/>
</dbReference>
<sequence>MRNPTSGYAPVSTASPDDDDNNNGYDLDDLVAKPLPPIPTPPKFDPRAFRLYRRDLVSFSLSFLVSLPLVLLLALLTGDGSLFGYHSSSPSATNQAQKPNGKFIVPGGVGVGGNGNGGGGCEPTSTVPQYFNTEDGKWAGPTATGKAGFLAQTREWDLERGNRKQTWVPNEPLQTQVPVKGGGDQSEEGKSIFGEMGFLTPYKPSNGFGVEEWPMPAGAEIVQVQMLSRHGSRYPTIGSNVYGFGERIKEGKLSGGFRAKGELGFLNEWEYELGEEILVPKGRQELFDSGVLHAYMYGRLYNPHSKIIVRTTTQDRMLKSAENFVAGFFGLEWTRNATIEVIIEGAGYNNSLAGYMNCPNGGKVDGGSKAQERWMGVYLQNATERLGKLVKGYKWTVQDTYAAQTMCPYETVAYGFSKFCELFTYEEWLHFGYSIDLNFYGNDAFGSPVGRAIGLGYQQEVVARLQNRTLGYSGSQINVTLDNNTATFPLNQSLYFDFSHDTNIISILAAFGLTQFAGTLDPLTYPGQHNFTVSDMTPFGARLDIEIIKTQKPVLADREIDERGGETEYVHFVLNQRTVHLGWSLEECDGTRKDGWCELGAFLKAQERMGKMARYEEACHGDWDMKNWEYGRVWDGVPV</sequence>
<evidence type="ECO:0000313" key="6">
    <source>
        <dbReference type="EMBL" id="KAK4181039.1"/>
    </source>
</evidence>
<dbReference type="EMBL" id="MU866091">
    <property type="protein sequence ID" value="KAK4181039.1"/>
    <property type="molecule type" value="Genomic_DNA"/>
</dbReference>
<dbReference type="GO" id="GO:0016158">
    <property type="term" value="F:inositol hexakisphosphate 3-phosphatase activity"/>
    <property type="evidence" value="ECO:0007669"/>
    <property type="project" value="UniProtKB-EC"/>
</dbReference>
<organism evidence="6 7">
    <name type="scientific">Triangularia setosa</name>
    <dbReference type="NCBI Taxonomy" id="2587417"/>
    <lineage>
        <taxon>Eukaryota</taxon>
        <taxon>Fungi</taxon>
        <taxon>Dikarya</taxon>
        <taxon>Ascomycota</taxon>
        <taxon>Pezizomycotina</taxon>
        <taxon>Sordariomycetes</taxon>
        <taxon>Sordariomycetidae</taxon>
        <taxon>Sordariales</taxon>
        <taxon>Podosporaceae</taxon>
        <taxon>Triangularia</taxon>
    </lineage>
</organism>
<evidence type="ECO:0000313" key="7">
    <source>
        <dbReference type="Proteomes" id="UP001302321"/>
    </source>
</evidence>
<keyword evidence="5" id="KW-0472">Membrane</keyword>
<evidence type="ECO:0000256" key="4">
    <source>
        <dbReference type="SAM" id="MobiDB-lite"/>
    </source>
</evidence>
<keyword evidence="7" id="KW-1185">Reference proteome</keyword>
<keyword evidence="5" id="KW-0812">Transmembrane</keyword>
<evidence type="ECO:0000256" key="3">
    <source>
        <dbReference type="ARBA" id="ARBA00022801"/>
    </source>
</evidence>
<name>A0AAN6WFE0_9PEZI</name>
<protein>
    <recommendedName>
        <fullName evidence="2">3-phytase</fullName>
        <ecNumber evidence="2">3.1.3.8</ecNumber>
    </recommendedName>
</protein>
<dbReference type="PANTHER" id="PTHR20963">
    <property type="entry name" value="MULTIPLE INOSITOL POLYPHOSPHATE PHOSPHATASE-RELATED"/>
    <property type="match status" value="1"/>
</dbReference>
<evidence type="ECO:0000256" key="5">
    <source>
        <dbReference type="SAM" id="Phobius"/>
    </source>
</evidence>
<dbReference type="SUPFAM" id="SSF53254">
    <property type="entry name" value="Phosphoglycerate mutase-like"/>
    <property type="match status" value="1"/>
</dbReference>
<proteinExistence type="inferred from homology"/>
<comment type="caution">
    <text evidence="6">The sequence shown here is derived from an EMBL/GenBank/DDBJ whole genome shotgun (WGS) entry which is preliminary data.</text>
</comment>
<dbReference type="PANTHER" id="PTHR20963:SF43">
    <property type="entry name" value="PUTATIVE (AFU_ORTHOLOGUE AFUA_7G01240)-RELATED"/>
    <property type="match status" value="1"/>
</dbReference>
<dbReference type="Gene3D" id="3.40.50.1240">
    <property type="entry name" value="Phosphoglycerate mutase-like"/>
    <property type="match status" value="1"/>
</dbReference>
<keyword evidence="3" id="KW-0378">Hydrolase</keyword>
<keyword evidence="5" id="KW-1133">Transmembrane helix</keyword>
<dbReference type="Proteomes" id="UP001302321">
    <property type="component" value="Unassembled WGS sequence"/>
</dbReference>
<dbReference type="CDD" id="cd07061">
    <property type="entry name" value="HP_HAP_like"/>
    <property type="match status" value="1"/>
</dbReference>
<dbReference type="EC" id="3.1.3.8" evidence="2"/>
<evidence type="ECO:0000256" key="2">
    <source>
        <dbReference type="ARBA" id="ARBA00012632"/>
    </source>
</evidence>
<feature type="region of interest" description="Disordered" evidence="4">
    <location>
        <begin position="1"/>
        <end position="39"/>
    </location>
</feature>
<feature type="compositionally biased region" description="Acidic residues" evidence="4">
    <location>
        <begin position="16"/>
        <end position="29"/>
    </location>
</feature>
<evidence type="ECO:0000256" key="1">
    <source>
        <dbReference type="ARBA" id="ARBA00005375"/>
    </source>
</evidence>
<accession>A0AAN6WFE0</accession>
<dbReference type="PROSITE" id="PS00616">
    <property type="entry name" value="HIS_ACID_PHOSPHAT_1"/>
    <property type="match status" value="1"/>
</dbReference>
<comment type="similarity">
    <text evidence="1">Belongs to the histidine acid phosphatase family.</text>
</comment>
<dbReference type="PROSITE" id="PS00778">
    <property type="entry name" value="HIS_ACID_PHOSPHAT_2"/>
    <property type="match status" value="1"/>
</dbReference>